<dbReference type="AlphaFoldDB" id="A0A653C196"/>
<sequence>MFRYVLVAFCLLKLAAGRPSAMIGEMAVQSLTRTTEVVSSPGVVTSPVVSVVSKPIAATPIVQRSVSTLTGVPSVGMQGRGMLGTGSVVEKTSVAERTPLGGVEVSKTSVRPSGVMAIESFESPGPMQQISSLLKKIRQKINKGKAVLKSILDKV</sequence>
<keyword evidence="1" id="KW-0732">Signal</keyword>
<proteinExistence type="predicted"/>
<feature type="chain" id="PRO_5025070594" evidence="1">
    <location>
        <begin position="18"/>
        <end position="155"/>
    </location>
</feature>
<feature type="signal peptide" evidence="1">
    <location>
        <begin position="1"/>
        <end position="17"/>
    </location>
</feature>
<organism evidence="2 3">
    <name type="scientific">Callosobruchus maculatus</name>
    <name type="common">Southern cowpea weevil</name>
    <name type="synonym">Pulse bruchid</name>
    <dbReference type="NCBI Taxonomy" id="64391"/>
    <lineage>
        <taxon>Eukaryota</taxon>
        <taxon>Metazoa</taxon>
        <taxon>Ecdysozoa</taxon>
        <taxon>Arthropoda</taxon>
        <taxon>Hexapoda</taxon>
        <taxon>Insecta</taxon>
        <taxon>Pterygota</taxon>
        <taxon>Neoptera</taxon>
        <taxon>Endopterygota</taxon>
        <taxon>Coleoptera</taxon>
        <taxon>Polyphaga</taxon>
        <taxon>Cucujiformia</taxon>
        <taxon>Chrysomeloidea</taxon>
        <taxon>Chrysomelidae</taxon>
        <taxon>Bruchinae</taxon>
        <taxon>Bruchini</taxon>
        <taxon>Callosobruchus</taxon>
    </lineage>
</organism>
<name>A0A653C196_CALMS</name>
<protein>
    <submittedName>
        <fullName evidence="2">Uncharacterized protein</fullName>
    </submittedName>
</protein>
<evidence type="ECO:0000313" key="3">
    <source>
        <dbReference type="Proteomes" id="UP000410492"/>
    </source>
</evidence>
<gene>
    <name evidence="2" type="ORF">CALMAC_LOCUS4939</name>
</gene>
<dbReference type="Proteomes" id="UP000410492">
    <property type="component" value="Unassembled WGS sequence"/>
</dbReference>
<evidence type="ECO:0000313" key="2">
    <source>
        <dbReference type="EMBL" id="VEN40947.1"/>
    </source>
</evidence>
<reference evidence="2 3" key="1">
    <citation type="submission" date="2019-01" db="EMBL/GenBank/DDBJ databases">
        <authorList>
            <person name="Sayadi A."/>
        </authorList>
    </citation>
    <scope>NUCLEOTIDE SEQUENCE [LARGE SCALE GENOMIC DNA]</scope>
</reference>
<dbReference type="OrthoDB" id="6731029at2759"/>
<evidence type="ECO:0000256" key="1">
    <source>
        <dbReference type="SAM" id="SignalP"/>
    </source>
</evidence>
<accession>A0A653C196</accession>
<dbReference type="EMBL" id="CAACVG010006679">
    <property type="protein sequence ID" value="VEN40947.1"/>
    <property type="molecule type" value="Genomic_DNA"/>
</dbReference>
<keyword evidence="3" id="KW-1185">Reference proteome</keyword>